<dbReference type="InterPro" id="IPR032369">
    <property type="entry name" value="DUF4872"/>
</dbReference>
<dbReference type="EMBL" id="QNRE01000033">
    <property type="protein sequence ID" value="RBO79704.1"/>
    <property type="molecule type" value="Genomic_DNA"/>
</dbReference>
<dbReference type="AlphaFoldDB" id="A0A366CTS5"/>
<dbReference type="Pfam" id="PF16169">
    <property type="entry name" value="DUF4872"/>
    <property type="match status" value="1"/>
</dbReference>
<evidence type="ECO:0000313" key="4">
    <source>
        <dbReference type="Proteomes" id="UP000252586"/>
    </source>
</evidence>
<accession>A0A366CTS5</accession>
<gene>
    <name evidence="3" type="ORF">DFR74_13314</name>
</gene>
<sequence>MLIQPYPHLKGGHCGSGALRDLMSWAGLGWDGELSEGLVFTLGGALDFAYLRADAINPPIYLVGRGGDLEVDLLRRLGAKTELRQTEDPDLGWKWVRTELDSGRPVMVWADIAELPYLRVRLRMSRHDIVIVGYDDEARDAYIVDNDRDEIQTVSYDALARARASTGFPTPTRHATYIVDWPSDVPDLPSMAAAALEQSAATLKHGGPSSIAAPASNGVSGTGLDGVRRFAEDVSSWPDIFGDEDLEAVLRSLAAFIEKAGTGGGLFRRLIAQGCVDLADYTRNPKVHAAARAARLAAQSWTRLAQIAVSDETPSRRSVQVARHAAVLPELEETLADLLAAAANSL</sequence>
<evidence type="ECO:0000259" key="1">
    <source>
        <dbReference type="Pfam" id="PF14399"/>
    </source>
</evidence>
<dbReference type="RefSeq" id="WP_043737843.1">
    <property type="nucleotide sequence ID" value="NZ_CP107943.1"/>
</dbReference>
<dbReference type="OrthoDB" id="4075615at2"/>
<feature type="domain" description="DUF4872" evidence="2">
    <location>
        <begin position="157"/>
        <end position="338"/>
    </location>
</feature>
<dbReference type="Proteomes" id="UP000252586">
    <property type="component" value="Unassembled WGS sequence"/>
</dbReference>
<evidence type="ECO:0000259" key="2">
    <source>
        <dbReference type="Pfam" id="PF16169"/>
    </source>
</evidence>
<reference evidence="3 4" key="1">
    <citation type="submission" date="2018-06" db="EMBL/GenBank/DDBJ databases">
        <title>Genomic Encyclopedia of Type Strains, Phase IV (KMG-IV): sequencing the most valuable type-strain genomes for metagenomic binning, comparative biology and taxonomic classification.</title>
        <authorList>
            <person name="Goeker M."/>
        </authorList>
    </citation>
    <scope>NUCLEOTIDE SEQUENCE [LARGE SCALE GENOMIC DNA]</scope>
    <source>
        <strain evidence="3 4">DSM 44599</strain>
    </source>
</reference>
<dbReference type="STRING" id="1210090.GCA_001613185_06879"/>
<evidence type="ECO:0000313" key="3">
    <source>
        <dbReference type="EMBL" id="RBO79704.1"/>
    </source>
</evidence>
<keyword evidence="4" id="KW-1185">Reference proteome</keyword>
<comment type="caution">
    <text evidence="3">The sequence shown here is derived from an EMBL/GenBank/DDBJ whole genome shotgun (WGS) entry which is preliminary data.</text>
</comment>
<dbReference type="InterPro" id="IPR026935">
    <property type="entry name" value="BtrH_N"/>
</dbReference>
<protein>
    <submittedName>
        <fullName evidence="3">Butirosin biosynthesis protein H-like</fullName>
    </submittedName>
</protein>
<name>A0A366CTS5_9NOCA</name>
<proteinExistence type="predicted"/>
<dbReference type="Pfam" id="PF14399">
    <property type="entry name" value="BtrH_N"/>
    <property type="match status" value="1"/>
</dbReference>
<organism evidence="3 4">
    <name type="scientific">Nocardia puris</name>
    <dbReference type="NCBI Taxonomy" id="208602"/>
    <lineage>
        <taxon>Bacteria</taxon>
        <taxon>Bacillati</taxon>
        <taxon>Actinomycetota</taxon>
        <taxon>Actinomycetes</taxon>
        <taxon>Mycobacteriales</taxon>
        <taxon>Nocardiaceae</taxon>
        <taxon>Nocardia</taxon>
    </lineage>
</organism>
<feature type="domain" description="Butirosin biosynthesis protein H N-terminal" evidence="1">
    <location>
        <begin position="13"/>
        <end position="146"/>
    </location>
</feature>
<dbReference type="Gene3D" id="3.90.70.10">
    <property type="entry name" value="Cysteine proteinases"/>
    <property type="match status" value="1"/>
</dbReference>